<sequence>MVNTSVNLPQSKDRSGSTRSDLEIVPRFTCLACPPGGTHWHSTLACQPQFPGLAHVSPEPTRSPTSKPGTLAFNIKNHLADGNRSLFLLVSRSLNPAGYGILKLPKNTISVNLFKPFLSLVCCSRVSWFRTHHDTEWTLYVMEGEKLMLF</sequence>
<gene>
    <name evidence="2" type="ORF">XENORESO_012792</name>
</gene>
<feature type="compositionally biased region" description="Basic and acidic residues" evidence="1">
    <location>
        <begin position="11"/>
        <end position="20"/>
    </location>
</feature>
<proteinExistence type="predicted"/>
<keyword evidence="3" id="KW-1185">Reference proteome</keyword>
<organism evidence="2 3">
    <name type="scientific">Xenotaenia resolanae</name>
    <dbReference type="NCBI Taxonomy" id="208358"/>
    <lineage>
        <taxon>Eukaryota</taxon>
        <taxon>Metazoa</taxon>
        <taxon>Chordata</taxon>
        <taxon>Craniata</taxon>
        <taxon>Vertebrata</taxon>
        <taxon>Euteleostomi</taxon>
        <taxon>Actinopterygii</taxon>
        <taxon>Neopterygii</taxon>
        <taxon>Teleostei</taxon>
        <taxon>Neoteleostei</taxon>
        <taxon>Acanthomorphata</taxon>
        <taxon>Ovalentaria</taxon>
        <taxon>Atherinomorphae</taxon>
        <taxon>Cyprinodontiformes</taxon>
        <taxon>Goodeidae</taxon>
        <taxon>Xenotaenia</taxon>
    </lineage>
</organism>
<evidence type="ECO:0000313" key="3">
    <source>
        <dbReference type="Proteomes" id="UP001444071"/>
    </source>
</evidence>
<evidence type="ECO:0000256" key="1">
    <source>
        <dbReference type="SAM" id="MobiDB-lite"/>
    </source>
</evidence>
<reference evidence="2 3" key="1">
    <citation type="submission" date="2021-06" db="EMBL/GenBank/DDBJ databases">
        <authorList>
            <person name="Palmer J.M."/>
        </authorList>
    </citation>
    <scope>NUCLEOTIDE SEQUENCE [LARGE SCALE GENOMIC DNA]</scope>
    <source>
        <strain evidence="2 3">XR_2019</strain>
        <tissue evidence="2">Muscle</tissue>
    </source>
</reference>
<feature type="compositionally biased region" description="Polar residues" evidence="1">
    <location>
        <begin position="1"/>
        <end position="10"/>
    </location>
</feature>
<name>A0ABV0VWL4_9TELE</name>
<comment type="caution">
    <text evidence="2">The sequence shown here is derived from an EMBL/GenBank/DDBJ whole genome shotgun (WGS) entry which is preliminary data.</text>
</comment>
<dbReference type="EMBL" id="JAHRIM010013980">
    <property type="protein sequence ID" value="MEQ2261615.1"/>
    <property type="molecule type" value="Genomic_DNA"/>
</dbReference>
<protein>
    <submittedName>
        <fullName evidence="2">Uncharacterized protein</fullName>
    </submittedName>
</protein>
<accession>A0ABV0VWL4</accession>
<evidence type="ECO:0000313" key="2">
    <source>
        <dbReference type="EMBL" id="MEQ2261615.1"/>
    </source>
</evidence>
<dbReference type="Proteomes" id="UP001444071">
    <property type="component" value="Unassembled WGS sequence"/>
</dbReference>
<feature type="region of interest" description="Disordered" evidence="1">
    <location>
        <begin position="1"/>
        <end position="20"/>
    </location>
</feature>